<name>A0ACC3C6V2_PYRYE</name>
<comment type="caution">
    <text evidence="1">The sequence shown here is derived from an EMBL/GenBank/DDBJ whole genome shotgun (WGS) entry which is preliminary data.</text>
</comment>
<dbReference type="Proteomes" id="UP000798662">
    <property type="component" value="Chromosome 2"/>
</dbReference>
<gene>
    <name evidence="1" type="ORF">I4F81_008549</name>
</gene>
<proteinExistence type="predicted"/>
<protein>
    <submittedName>
        <fullName evidence="1">Uncharacterized protein</fullName>
    </submittedName>
</protein>
<reference evidence="1" key="1">
    <citation type="submission" date="2019-11" db="EMBL/GenBank/DDBJ databases">
        <title>Nori genome reveals adaptations in red seaweeds to the harsh intertidal environment.</title>
        <authorList>
            <person name="Wang D."/>
            <person name="Mao Y."/>
        </authorList>
    </citation>
    <scope>NUCLEOTIDE SEQUENCE</scope>
    <source>
        <tissue evidence="1">Gametophyte</tissue>
    </source>
</reference>
<sequence length="568" mass="56411">MPSPLPFLFSSCSSPAPPNPGTLSTVKAVVARATSLYPDVPPLATVELARLLSPPSSPSAASTRLRLILVDVRSPAERAVSTLPTALSPAQFHALPAADLAGATVVPFCTVGVRSGAWGRRLLRAAAANGRDGVGSGGGGRVAGSCGSGGHGGTGCGSVLPPGLDVRNGEGVLLWVHRGGQLVVPGEQSVAAAAAAEFSPGVPTRRLHAFTSAYAALLPPGVEPVVFGCSTTRSQVMAPSPLSPPPIPPVALTVAGADSGGGAGIAADLKTFAARRVYGTAAITAVTAQNTRGVRRIDLLPAVSVTAQMAAVFDDFPIVAVKTGMLGSAAGVVAVAAALRAAGGKAGRGGMPLVVDPVLVATSGDALVGAEGGRESGQAARRDDRQRPPEAAADPMEELLAAYRRELLPLATLVTPNMPEAAALVGYPVTDTASARAAAADLVIVHGAGAALVKGGHAVGPDGVTPPADATDILYDGVTWHAFAAARLDTNATHGTGCTTAAAVAAELAKGVPLPTAVAAAKKYVHEAMRRAPPLGGGHGPLHHLFELDVPEDRSGVGGAGAVGAPPF</sequence>
<keyword evidence="2" id="KW-1185">Reference proteome</keyword>
<accession>A0ACC3C6V2</accession>
<evidence type="ECO:0000313" key="1">
    <source>
        <dbReference type="EMBL" id="KAK1866029.1"/>
    </source>
</evidence>
<dbReference type="EMBL" id="CM020619">
    <property type="protein sequence ID" value="KAK1866029.1"/>
    <property type="molecule type" value="Genomic_DNA"/>
</dbReference>
<organism evidence="1 2">
    <name type="scientific">Pyropia yezoensis</name>
    <name type="common">Susabi-nori</name>
    <name type="synonym">Porphyra yezoensis</name>
    <dbReference type="NCBI Taxonomy" id="2788"/>
    <lineage>
        <taxon>Eukaryota</taxon>
        <taxon>Rhodophyta</taxon>
        <taxon>Bangiophyceae</taxon>
        <taxon>Bangiales</taxon>
        <taxon>Bangiaceae</taxon>
        <taxon>Pyropia</taxon>
    </lineage>
</organism>
<evidence type="ECO:0000313" key="2">
    <source>
        <dbReference type="Proteomes" id="UP000798662"/>
    </source>
</evidence>